<evidence type="ECO:0000313" key="3">
    <source>
        <dbReference type="EMBL" id="ORC38464.1"/>
    </source>
</evidence>
<proteinExistence type="predicted"/>
<accession>A0A1Y1S4K9</accession>
<dbReference type="Proteomes" id="UP000192343">
    <property type="component" value="Unassembled WGS sequence"/>
</dbReference>
<dbReference type="Pfam" id="PF01837">
    <property type="entry name" value="HcyBio"/>
    <property type="match status" value="1"/>
</dbReference>
<sequence>MKSIDDINRKIESRKAVVMTAEEVIAYVERKGLQEAAREIDVVTTATFGPMCSSGVFMNLGHSKPKIRITQAWIDDVEVYSGIAAVDLYLGATQLQVNDPANLYYPGEFRFGGGHVIEKLVRGEKVQLYARSYGTDEYPLRELRSEFSLAEINQAIMTNPRNCYQNYNAAVNSSDKLIHTYLGALKPAYGSLGYSSAGQLSPLLNDPWYRSIGIGSKVWLAGAPGIVYAPGTQHSPDAPRGDTGVPVDGAGTLGLTGDLKQMDPEFVRGVSIRGYGVSLALGVAIPIPITGPEVLKGCTVRDEDIMAPVIDYAVDYPKNTGKVLTHVSYADLRRGEVRLFGRSVETGSLSSYAKALKAANLLADQIRAGDFTVNTPAAPLPATGSSSPMPAALQGVR</sequence>
<protein>
    <recommendedName>
        <fullName evidence="2">Homocysteine biosynthesis enzyme sulfur-incorporation domain-containing protein</fullName>
    </recommendedName>
</protein>
<reference evidence="3 4" key="1">
    <citation type="submission" date="2017-03" db="EMBL/GenBank/DDBJ databases">
        <title>Draft Genome sequence of Marispirochaeta sp. strain JC444.</title>
        <authorList>
            <person name="Shivani Y."/>
            <person name="Subhash Y."/>
            <person name="Sasikala C."/>
            <person name="Ramana C."/>
        </authorList>
    </citation>
    <scope>NUCLEOTIDE SEQUENCE [LARGE SCALE GENOMIC DNA]</scope>
    <source>
        <strain evidence="3 4">JC444</strain>
    </source>
</reference>
<comment type="caution">
    <text evidence="3">The sequence shown here is derived from an EMBL/GenBank/DDBJ whole genome shotgun (WGS) entry which is preliminary data.</text>
</comment>
<keyword evidence="4" id="KW-1185">Reference proteome</keyword>
<evidence type="ECO:0000259" key="2">
    <source>
        <dbReference type="Pfam" id="PF01837"/>
    </source>
</evidence>
<dbReference type="InterPro" id="IPR002708">
    <property type="entry name" value="HcyBio"/>
</dbReference>
<dbReference type="AlphaFoldDB" id="A0A1Y1S4K9"/>
<name>A0A1Y1S4K9_9SPIO</name>
<evidence type="ECO:0000256" key="1">
    <source>
        <dbReference type="SAM" id="MobiDB-lite"/>
    </source>
</evidence>
<feature type="domain" description="Homocysteine biosynthesis enzyme sulfur-incorporation" evidence="2">
    <location>
        <begin position="16"/>
        <end position="372"/>
    </location>
</feature>
<dbReference type="OrthoDB" id="9765041at2"/>
<feature type="region of interest" description="Disordered" evidence="1">
    <location>
        <begin position="378"/>
        <end position="397"/>
    </location>
</feature>
<evidence type="ECO:0000313" key="4">
    <source>
        <dbReference type="Proteomes" id="UP000192343"/>
    </source>
</evidence>
<gene>
    <name evidence="3" type="ORF">B4O97_00805</name>
</gene>
<dbReference type="EMBL" id="MWQY01000001">
    <property type="protein sequence ID" value="ORC38464.1"/>
    <property type="molecule type" value="Genomic_DNA"/>
</dbReference>
<dbReference type="STRING" id="1963862.B4O97_00805"/>
<organism evidence="3 4">
    <name type="scientific">Marispirochaeta aestuarii</name>
    <dbReference type="NCBI Taxonomy" id="1963862"/>
    <lineage>
        <taxon>Bacteria</taxon>
        <taxon>Pseudomonadati</taxon>
        <taxon>Spirochaetota</taxon>
        <taxon>Spirochaetia</taxon>
        <taxon>Spirochaetales</taxon>
        <taxon>Spirochaetaceae</taxon>
        <taxon>Marispirochaeta</taxon>
    </lineage>
</organism>